<dbReference type="CDD" id="cd09076">
    <property type="entry name" value="L1-EN"/>
    <property type="match status" value="1"/>
</dbReference>
<dbReference type="GO" id="GO:0003824">
    <property type="term" value="F:catalytic activity"/>
    <property type="evidence" value="ECO:0007669"/>
    <property type="project" value="InterPro"/>
</dbReference>
<dbReference type="AlphaFoldDB" id="A0A8C5WBY2"/>
<dbReference type="PANTHER" id="PTHR31635:SF196">
    <property type="entry name" value="REVERSE TRANSCRIPTASE DOMAIN-CONTAINING PROTEIN-RELATED"/>
    <property type="match status" value="1"/>
</dbReference>
<keyword evidence="3" id="KW-1185">Reference proteome</keyword>
<evidence type="ECO:0000313" key="2">
    <source>
        <dbReference type="Ensembl" id="ENSLLEP00000027012.1"/>
    </source>
</evidence>
<organism evidence="2 3">
    <name type="scientific">Leptobrachium leishanense</name>
    <name type="common">Leishan spiny toad</name>
    <dbReference type="NCBI Taxonomy" id="445787"/>
    <lineage>
        <taxon>Eukaryota</taxon>
        <taxon>Metazoa</taxon>
        <taxon>Chordata</taxon>
        <taxon>Craniata</taxon>
        <taxon>Vertebrata</taxon>
        <taxon>Euteleostomi</taxon>
        <taxon>Amphibia</taxon>
        <taxon>Batrachia</taxon>
        <taxon>Anura</taxon>
        <taxon>Pelobatoidea</taxon>
        <taxon>Megophryidae</taxon>
        <taxon>Leptobrachium</taxon>
    </lineage>
</organism>
<accession>A0A8C5WBY2</accession>
<protein>
    <recommendedName>
        <fullName evidence="1">Reverse transcriptase domain-containing protein</fullName>
    </recommendedName>
</protein>
<dbReference type="GeneTree" id="ENSGT00940000163630"/>
<dbReference type="InterPro" id="IPR000477">
    <property type="entry name" value="RT_dom"/>
</dbReference>
<dbReference type="Pfam" id="PF03372">
    <property type="entry name" value="Exo_endo_phos"/>
    <property type="match status" value="1"/>
</dbReference>
<evidence type="ECO:0000259" key="1">
    <source>
        <dbReference type="PROSITE" id="PS50878"/>
    </source>
</evidence>
<dbReference type="InterPro" id="IPR036691">
    <property type="entry name" value="Endo/exonu/phosph_ase_sf"/>
</dbReference>
<dbReference type="PANTHER" id="PTHR31635">
    <property type="entry name" value="REVERSE TRANSCRIPTASE DOMAIN-CONTAINING PROTEIN-RELATED"/>
    <property type="match status" value="1"/>
</dbReference>
<dbReference type="Pfam" id="PF00078">
    <property type="entry name" value="RVT_1"/>
    <property type="match status" value="1"/>
</dbReference>
<dbReference type="InterPro" id="IPR005135">
    <property type="entry name" value="Endo/exonuclease/phosphatase"/>
</dbReference>
<dbReference type="CDD" id="cd01650">
    <property type="entry name" value="RT_nLTR_like"/>
    <property type="match status" value="1"/>
</dbReference>
<name>A0A8C5WBY2_9ANUR</name>
<dbReference type="Proteomes" id="UP000694569">
    <property type="component" value="Unplaced"/>
</dbReference>
<dbReference type="PROSITE" id="PS50878">
    <property type="entry name" value="RT_POL"/>
    <property type="match status" value="1"/>
</dbReference>
<feature type="domain" description="Reverse transcriptase" evidence="1">
    <location>
        <begin position="514"/>
        <end position="788"/>
    </location>
</feature>
<dbReference type="InterPro" id="IPR043502">
    <property type="entry name" value="DNA/RNA_pol_sf"/>
</dbReference>
<reference evidence="2" key="1">
    <citation type="submission" date="2025-08" db="UniProtKB">
        <authorList>
            <consortium name="Ensembl"/>
        </authorList>
    </citation>
    <scope>IDENTIFICATION</scope>
</reference>
<dbReference type="SUPFAM" id="SSF56672">
    <property type="entry name" value="DNA/RNA polymerases"/>
    <property type="match status" value="1"/>
</dbReference>
<reference evidence="2" key="2">
    <citation type="submission" date="2025-09" db="UniProtKB">
        <authorList>
            <consortium name="Ensembl"/>
        </authorList>
    </citation>
    <scope>IDENTIFICATION</scope>
</reference>
<evidence type="ECO:0000313" key="3">
    <source>
        <dbReference type="Proteomes" id="UP000694569"/>
    </source>
</evidence>
<dbReference type="OrthoDB" id="416119at2759"/>
<sequence length="1273" mass="145123">MALSNAPAQTAVDCLRMLSINAHGLNSPQKRRTLLRHLRRMKTDVAFIQETHFSSTKPPSLKDSRFPTGFFAYNSVAPKKNGVAILIRKNCPLKVLSSVMDPEGRFLILHCTLSHLSLTVLNVYAPPTPDTAFWSTLSSHMPTSATCRTILAGDFNATLCPAVDRTSPIHVSHPSDKLLLSFCTRHALLDAWRLQHPSVKDYTFFSHPHRTYSRIDLFLLSRDCLPFVNNTDIHSITWSDHADITMSFRIPNYHSHWAWKLNDSLLHNTEMRASIGDAAREYFDLNTDSVDSPITLWAAHKTVLRGHIIALATRHKRTKLAQLTALQAQLAHRERQHKASPSQTTFHALQRTRTELHALLVADTARAMKYTKRMYYEKSNKADSMLARKLRSQYNERIIPRIRTMKGKVVTNPEDIATEFGQTLQAIYDHAPHQTIKDPALRDRILQFLHKADLPKLTTSQSERLGAPIKEEEVAAALKSFKSGKAPGPDGYTCLYYKTFLNIFLTPLTIMYNSLMEGKPLTADMQSSTLALIPKPGKDPLDPLNYRPIALLNIDYKIFTKILSTRLNPFLPTLIHADQVGFVPHRQARDNTRRCIDLIWVAQTSNLSTLFLSLDAEKAFDRLTWPFMFHTLTHVGIPHSFYTAITALYDSPTALLPLPGACPRRIDIRNGTRQGCPLSPLLFALCIEPLLSTIRHNSDISGITVGVNEYKVAAYADDLFLTLSRPMHSLPYLFELLDTFASLSGFKINKSKSTAFPINLPASSSDLLALNFSLPISSSPLTYLGLKLSPHLDQLYDLNYTPLLTQIKHDIDSWQEMSISWLGRLNSIKMNVLPRLLYLFQSLPIPVPPNALKDMQQRIDKFVWSGRRPRIARRLMYIPKTSGGLALPNLKLYLSAALLTQIAEWHLPIAQKRWVNIENDMMLPDLLPFFMWLPKSARKDQHLRCPLVSHSLHTWDTLSRKFSLTAEISPLLPLYRNPWFLPGMTPQDFTVYDQGDVSRIADLMVDGHLRTYADIATELPLTSRDFFRYLQLSSFVSQHNIKQAATLTPTWFEKICLRGTTFKGAISSIYESLVLHGHPGHFPYMLKWQADIGEELDEEDWSAIWEANFKSSGCITHMEQSVKTLFRWYLTPVRLHHMHAIPNGLCWRGCGQLGTYYHQWWLCPKLRPYWATLADWLHQALERPVEINPWTFLLSRPVEGLLRCENKLIARVTLIARRALARHWNQPTLPSYPELSGMFTEARMMEQLTAQIHDTPHLYLKIWAAWIGCPALP</sequence>
<proteinExistence type="predicted"/>
<dbReference type="Gene3D" id="3.60.10.10">
    <property type="entry name" value="Endonuclease/exonuclease/phosphatase"/>
    <property type="match status" value="1"/>
</dbReference>
<dbReference type="Ensembl" id="ENSLLET00000028061.1">
    <property type="protein sequence ID" value="ENSLLEP00000027012.1"/>
    <property type="gene ID" value="ENSLLEG00000017157.1"/>
</dbReference>
<dbReference type="SUPFAM" id="SSF56219">
    <property type="entry name" value="DNase I-like"/>
    <property type="match status" value="1"/>
</dbReference>